<evidence type="ECO:0000313" key="7">
    <source>
        <dbReference type="Proteomes" id="UP000298061"/>
    </source>
</evidence>
<evidence type="ECO:0000256" key="5">
    <source>
        <dbReference type="SAM" id="Phobius"/>
    </source>
</evidence>
<evidence type="ECO:0000256" key="4">
    <source>
        <dbReference type="ARBA" id="ARBA00023002"/>
    </source>
</evidence>
<dbReference type="SUPFAM" id="SSF51971">
    <property type="entry name" value="Nucleotide-binding domain"/>
    <property type="match status" value="1"/>
</dbReference>
<dbReference type="InterPro" id="IPR023209">
    <property type="entry name" value="DAO"/>
</dbReference>
<dbReference type="STRING" id="135208.A0A4Z0A698"/>
<dbReference type="PANTHER" id="PTHR11530:SF16">
    <property type="entry name" value="D-AMINO ACID OXIDASE (AFU_ORTHOLOGUE AFUA_5G11290)"/>
    <property type="match status" value="1"/>
</dbReference>
<protein>
    <submittedName>
        <fullName evidence="6">Uncharacterized protein</fullName>
    </submittedName>
</protein>
<evidence type="ECO:0000256" key="2">
    <source>
        <dbReference type="ARBA" id="ARBA00022630"/>
    </source>
</evidence>
<keyword evidence="5" id="KW-0812">Transmembrane</keyword>
<reference evidence="6 7" key="1">
    <citation type="submission" date="2019-02" db="EMBL/GenBank/DDBJ databases">
        <title>Genome sequencing of the rare red list fungi Hericium alpestre (H. flagellum).</title>
        <authorList>
            <person name="Buettner E."/>
            <person name="Kellner H."/>
        </authorList>
    </citation>
    <scope>NUCLEOTIDE SEQUENCE [LARGE SCALE GENOMIC DNA]</scope>
    <source>
        <strain evidence="6 7">DSM 108284</strain>
    </source>
</reference>
<dbReference type="OrthoDB" id="2015447at2759"/>
<feature type="transmembrane region" description="Helical" evidence="5">
    <location>
        <begin position="6"/>
        <end position="27"/>
    </location>
</feature>
<name>A0A4Z0A698_9AGAM</name>
<dbReference type="GO" id="GO:0019478">
    <property type="term" value="P:D-amino acid catabolic process"/>
    <property type="evidence" value="ECO:0007669"/>
    <property type="project" value="TreeGrafter"/>
</dbReference>
<accession>A0A4Z0A698</accession>
<evidence type="ECO:0000256" key="3">
    <source>
        <dbReference type="ARBA" id="ARBA00022827"/>
    </source>
</evidence>
<dbReference type="GO" id="GO:0005737">
    <property type="term" value="C:cytoplasm"/>
    <property type="evidence" value="ECO:0007669"/>
    <property type="project" value="TreeGrafter"/>
</dbReference>
<dbReference type="AlphaFoldDB" id="A0A4Z0A698"/>
<dbReference type="GO" id="GO:0003884">
    <property type="term" value="F:D-amino-acid oxidase activity"/>
    <property type="evidence" value="ECO:0007669"/>
    <property type="project" value="InterPro"/>
</dbReference>
<keyword evidence="7" id="KW-1185">Reference proteome</keyword>
<comment type="cofactor">
    <cofactor evidence="1">
        <name>FAD</name>
        <dbReference type="ChEBI" id="CHEBI:57692"/>
    </cofactor>
</comment>
<keyword evidence="5" id="KW-1133">Transmembrane helix</keyword>
<keyword evidence="4" id="KW-0560">Oxidoreductase</keyword>
<keyword evidence="5" id="KW-0472">Membrane</keyword>
<dbReference type="EMBL" id="SFCI01000152">
    <property type="protein sequence ID" value="TFY82000.1"/>
    <property type="molecule type" value="Genomic_DNA"/>
</dbReference>
<proteinExistence type="predicted"/>
<dbReference type="Gene3D" id="3.40.50.720">
    <property type="entry name" value="NAD(P)-binding Rossmann-like Domain"/>
    <property type="match status" value="1"/>
</dbReference>
<sequence length="78" mass="8723">MTSITGGKIHVVILGAGVIGLTVAHLLSRDAEWYKVTILARDMPEDLDSQAFASPWAGANWSPMQYDERLHQWEKQTL</sequence>
<gene>
    <name evidence="6" type="ORF">EWM64_g2012</name>
</gene>
<keyword evidence="2" id="KW-0285">Flavoprotein</keyword>
<evidence type="ECO:0000256" key="1">
    <source>
        <dbReference type="ARBA" id="ARBA00001974"/>
    </source>
</evidence>
<dbReference type="GO" id="GO:0071949">
    <property type="term" value="F:FAD binding"/>
    <property type="evidence" value="ECO:0007669"/>
    <property type="project" value="InterPro"/>
</dbReference>
<organism evidence="6 7">
    <name type="scientific">Hericium alpestre</name>
    <dbReference type="NCBI Taxonomy" id="135208"/>
    <lineage>
        <taxon>Eukaryota</taxon>
        <taxon>Fungi</taxon>
        <taxon>Dikarya</taxon>
        <taxon>Basidiomycota</taxon>
        <taxon>Agaricomycotina</taxon>
        <taxon>Agaricomycetes</taxon>
        <taxon>Russulales</taxon>
        <taxon>Hericiaceae</taxon>
        <taxon>Hericium</taxon>
    </lineage>
</organism>
<evidence type="ECO:0000313" key="6">
    <source>
        <dbReference type="EMBL" id="TFY82000.1"/>
    </source>
</evidence>
<dbReference type="PANTHER" id="PTHR11530">
    <property type="entry name" value="D-AMINO ACID OXIDASE"/>
    <property type="match status" value="1"/>
</dbReference>
<keyword evidence="3" id="KW-0274">FAD</keyword>
<comment type="caution">
    <text evidence="6">The sequence shown here is derived from an EMBL/GenBank/DDBJ whole genome shotgun (WGS) entry which is preliminary data.</text>
</comment>
<dbReference type="Proteomes" id="UP000298061">
    <property type="component" value="Unassembled WGS sequence"/>
</dbReference>